<evidence type="ECO:0000259" key="4">
    <source>
        <dbReference type="Pfam" id="PF04548"/>
    </source>
</evidence>
<reference evidence="5" key="2">
    <citation type="submission" date="2025-09" db="UniProtKB">
        <authorList>
            <consortium name="Ensembl"/>
        </authorList>
    </citation>
    <scope>IDENTIFICATION</scope>
</reference>
<dbReference type="Proteomes" id="UP000261520">
    <property type="component" value="Unplaced"/>
</dbReference>
<keyword evidence="6" id="KW-1185">Reference proteome</keyword>
<evidence type="ECO:0000256" key="2">
    <source>
        <dbReference type="ARBA" id="ARBA00022741"/>
    </source>
</evidence>
<dbReference type="Ensembl" id="ENSPMGT00000023678.1">
    <property type="protein sequence ID" value="ENSPMGP00000022233.1"/>
    <property type="gene ID" value="ENSPMGG00000017991.1"/>
</dbReference>
<dbReference type="Gene3D" id="3.40.50.300">
    <property type="entry name" value="P-loop containing nucleotide triphosphate hydrolases"/>
    <property type="match status" value="1"/>
</dbReference>
<dbReference type="InterPro" id="IPR006703">
    <property type="entry name" value="G_AIG1"/>
</dbReference>
<dbReference type="PANTHER" id="PTHR10903:SF170">
    <property type="entry name" value="GTPASE IMAP FAMILY MEMBER 7"/>
    <property type="match status" value="1"/>
</dbReference>
<evidence type="ECO:0000256" key="1">
    <source>
        <dbReference type="ARBA" id="ARBA00008535"/>
    </source>
</evidence>
<name>A0A3B4AYN3_9GOBI</name>
<evidence type="ECO:0000313" key="6">
    <source>
        <dbReference type="Proteomes" id="UP000261520"/>
    </source>
</evidence>
<reference evidence="5" key="1">
    <citation type="submission" date="2025-08" db="UniProtKB">
        <authorList>
            <consortium name="Ensembl"/>
        </authorList>
    </citation>
    <scope>IDENTIFICATION</scope>
</reference>
<evidence type="ECO:0000256" key="3">
    <source>
        <dbReference type="ARBA" id="ARBA00023134"/>
    </source>
</evidence>
<comment type="similarity">
    <text evidence="1">Belongs to the TRAFAC class TrmE-Era-EngA-EngB-Septin-like GTPase superfamily. AIG1/Toc34/Toc159-like paraseptin GTPase family. IAN subfamily.</text>
</comment>
<dbReference type="InterPro" id="IPR027417">
    <property type="entry name" value="P-loop_NTPase"/>
</dbReference>
<evidence type="ECO:0000313" key="5">
    <source>
        <dbReference type="Ensembl" id="ENSPMGP00000022233.1"/>
    </source>
</evidence>
<protein>
    <recommendedName>
        <fullName evidence="4">AIG1-type G domain-containing protein</fullName>
    </recommendedName>
</protein>
<keyword evidence="3" id="KW-0342">GTP-binding</keyword>
<dbReference type="AlphaFoldDB" id="A0A3B4AYN3"/>
<keyword evidence="2" id="KW-0547">Nucleotide-binding</keyword>
<dbReference type="Pfam" id="PF04548">
    <property type="entry name" value="AIG1"/>
    <property type="match status" value="1"/>
</dbReference>
<sequence length="221" mass="24510">MEADSSSLDHGTDTNEGKFVQFRETGKSCAGNTILGHSGLFQAGTVTEECVRQQANVSQRHVTVVDTPGWEGGVMGTTPERVKREIVTSVGLCPPGPHAFLLALRIDTAVRESHICNHLELLGEDTWRYTILLFTHCDQLREGVSIEKHIQKGGKELQMLLKKCKGRYHAISYANGLQKATQVTEFKSKSLASLFPDKMIVFVDRCRLVGLTRSIQLIRVC</sequence>
<dbReference type="STRING" id="409849.ENSPMGP00000022233"/>
<accession>A0A3B4AYN3</accession>
<dbReference type="GO" id="GO:0005525">
    <property type="term" value="F:GTP binding"/>
    <property type="evidence" value="ECO:0007669"/>
    <property type="project" value="UniProtKB-KW"/>
</dbReference>
<dbReference type="PANTHER" id="PTHR10903">
    <property type="entry name" value="GTPASE, IMAP FAMILY MEMBER-RELATED"/>
    <property type="match status" value="1"/>
</dbReference>
<dbReference type="InterPro" id="IPR045058">
    <property type="entry name" value="GIMA/IAN/Toc"/>
</dbReference>
<feature type="domain" description="AIG1-type G" evidence="4">
    <location>
        <begin position="24"/>
        <end position="186"/>
    </location>
</feature>
<organism evidence="5 6">
    <name type="scientific">Periophthalmus magnuspinnatus</name>
    <dbReference type="NCBI Taxonomy" id="409849"/>
    <lineage>
        <taxon>Eukaryota</taxon>
        <taxon>Metazoa</taxon>
        <taxon>Chordata</taxon>
        <taxon>Craniata</taxon>
        <taxon>Vertebrata</taxon>
        <taxon>Euteleostomi</taxon>
        <taxon>Actinopterygii</taxon>
        <taxon>Neopterygii</taxon>
        <taxon>Teleostei</taxon>
        <taxon>Neoteleostei</taxon>
        <taxon>Acanthomorphata</taxon>
        <taxon>Gobiaria</taxon>
        <taxon>Gobiiformes</taxon>
        <taxon>Gobioidei</taxon>
        <taxon>Gobiidae</taxon>
        <taxon>Oxudercinae</taxon>
        <taxon>Periophthalmus</taxon>
    </lineage>
</organism>
<proteinExistence type="inferred from homology"/>
<dbReference type="SUPFAM" id="SSF52540">
    <property type="entry name" value="P-loop containing nucleoside triphosphate hydrolases"/>
    <property type="match status" value="1"/>
</dbReference>